<organism evidence="12 13">
    <name type="scientific">Populus alba x Populus x berolinensis</name>
    <dbReference type="NCBI Taxonomy" id="444605"/>
    <lineage>
        <taxon>Eukaryota</taxon>
        <taxon>Viridiplantae</taxon>
        <taxon>Streptophyta</taxon>
        <taxon>Embryophyta</taxon>
        <taxon>Tracheophyta</taxon>
        <taxon>Spermatophyta</taxon>
        <taxon>Magnoliopsida</taxon>
        <taxon>eudicotyledons</taxon>
        <taxon>Gunneridae</taxon>
        <taxon>Pentapetalae</taxon>
        <taxon>rosids</taxon>
        <taxon>fabids</taxon>
        <taxon>Malpighiales</taxon>
        <taxon>Salicaceae</taxon>
        <taxon>Saliceae</taxon>
        <taxon>Populus</taxon>
    </lineage>
</organism>
<dbReference type="InterPro" id="IPR026849">
    <property type="entry name" value="ATG2"/>
</dbReference>
<comment type="catalytic activity">
    <reaction evidence="10">
        <text>a 1,2-diacyl-sn-glycero-3-phospho-L-serine(in) = a 1,2-diacyl-sn-glycero-3-phospho-L-serine(out)</text>
        <dbReference type="Rhea" id="RHEA:38663"/>
        <dbReference type="ChEBI" id="CHEBI:57262"/>
    </reaction>
</comment>
<keyword evidence="8" id="KW-0445">Lipid transport</keyword>
<dbReference type="GO" id="GO:0061709">
    <property type="term" value="P:reticulophagy"/>
    <property type="evidence" value="ECO:0007669"/>
    <property type="project" value="TreeGrafter"/>
</dbReference>
<evidence type="ECO:0000256" key="3">
    <source>
        <dbReference type="ARBA" id="ARBA00009714"/>
    </source>
</evidence>
<comment type="caution">
    <text evidence="12">The sequence shown here is derived from an EMBL/GenBank/DDBJ whole genome shotgun (WGS) entry which is preliminary data.</text>
</comment>
<keyword evidence="9" id="KW-0472">Membrane</keyword>
<comment type="catalytic activity">
    <reaction evidence="11">
        <text>a 1,2-diacyl-sn-glycero-3-phosphoethanolamine(in) = a 1,2-diacyl-sn-glycero-3-phosphoethanolamine(out)</text>
        <dbReference type="Rhea" id="RHEA:38895"/>
        <dbReference type="ChEBI" id="CHEBI:64612"/>
    </reaction>
</comment>
<evidence type="ECO:0000256" key="5">
    <source>
        <dbReference type="ARBA" id="ARBA00022448"/>
    </source>
</evidence>
<gene>
    <name evidence="12" type="ORF">NC653_012415</name>
</gene>
<sequence>MPWKGKGFQVELDELELVLAPCLKKSNTPAGDETGSCSQDNPNLSSDHGVENFFGISHLTNFVEFQGAVLELLQTDGVDNQSCSPWKRGGFSGNFKLSIPWKNGSLDIRKLDAEVCLDPIELRLQPSTIKWFLLSWETFLHLPSHLLPGKNQSVKQWYLDHILYLTGCQISIENEKDGIQEELDLGASVDQFFECLDGMRSSQSALGSSGMWNWTCSVFSALTAASSLASGSFHIPSEDQHVQTNLKATLAGISILLSFQDDDQEDLYGQKSDQNTVDFGGSLSGCRVQRYFCCFAGRQVCPQEKRFEGTVKCIEVADYLYNKNDAMNLHLRDYSSDSNSGTVLIQNLQAEVQENLQGSISIPCARVILCFPFASGGDVGGHSSWNQFIAFDISSPLTLKEGKVLENSLTSNSCSWKRQAPRATDSLHLNVGNLEEDPVTGPSIAEIAKSLAAPESRRKFMVKGYEFASATAVKDLGDLNSRTREEIHFELCILLARSSLFCYS</sequence>
<dbReference type="GO" id="GO:0006869">
    <property type="term" value="P:lipid transport"/>
    <property type="evidence" value="ECO:0007669"/>
    <property type="project" value="UniProtKB-KW"/>
</dbReference>
<comment type="subcellular location">
    <subcellularLocation>
        <location evidence="1">Endoplasmic reticulum membrane</location>
        <topology evidence="1">Peripheral membrane protein</topology>
    </subcellularLocation>
    <subcellularLocation>
        <location evidence="2">Preautophagosomal structure membrane</location>
        <topology evidence="2">Peripheral membrane protein</topology>
    </subcellularLocation>
</comment>
<evidence type="ECO:0000256" key="2">
    <source>
        <dbReference type="ARBA" id="ARBA00004623"/>
    </source>
</evidence>
<evidence type="ECO:0000256" key="10">
    <source>
        <dbReference type="ARBA" id="ARBA00024479"/>
    </source>
</evidence>
<dbReference type="GO" id="GO:0061908">
    <property type="term" value="C:phagophore"/>
    <property type="evidence" value="ECO:0007669"/>
    <property type="project" value="TreeGrafter"/>
</dbReference>
<comment type="similarity">
    <text evidence="3">Belongs to the ATG2 family.</text>
</comment>
<evidence type="ECO:0000256" key="7">
    <source>
        <dbReference type="ARBA" id="ARBA00023006"/>
    </source>
</evidence>
<dbReference type="AlphaFoldDB" id="A0AAD6R4U0"/>
<dbReference type="GO" id="GO:0034727">
    <property type="term" value="P:piecemeal microautophagy of the nucleus"/>
    <property type="evidence" value="ECO:0007669"/>
    <property type="project" value="TreeGrafter"/>
</dbReference>
<dbReference type="GO" id="GO:0000045">
    <property type="term" value="P:autophagosome assembly"/>
    <property type="evidence" value="ECO:0007669"/>
    <property type="project" value="TreeGrafter"/>
</dbReference>
<accession>A0AAD6R4U0</accession>
<keyword evidence="5" id="KW-0813">Transport</keyword>
<dbReference type="GO" id="GO:0005789">
    <property type="term" value="C:endoplasmic reticulum membrane"/>
    <property type="evidence" value="ECO:0007669"/>
    <property type="project" value="UniProtKB-SubCell"/>
</dbReference>
<reference evidence="12 13" key="1">
    <citation type="journal article" date="2023" name="Mol. Ecol. Resour.">
        <title>Chromosome-level genome assembly of a triploid poplar Populus alba 'Berolinensis'.</title>
        <authorList>
            <person name="Chen S."/>
            <person name="Yu Y."/>
            <person name="Wang X."/>
            <person name="Wang S."/>
            <person name="Zhang T."/>
            <person name="Zhou Y."/>
            <person name="He R."/>
            <person name="Meng N."/>
            <person name="Wang Y."/>
            <person name="Liu W."/>
            <person name="Liu Z."/>
            <person name="Liu J."/>
            <person name="Guo Q."/>
            <person name="Huang H."/>
            <person name="Sederoff R.R."/>
            <person name="Wang G."/>
            <person name="Qu G."/>
            <person name="Chen S."/>
        </authorList>
    </citation>
    <scope>NUCLEOTIDE SEQUENCE [LARGE SCALE GENOMIC DNA]</scope>
    <source>
        <strain evidence="12">SC-2020</strain>
    </source>
</reference>
<dbReference type="GO" id="GO:0000422">
    <property type="term" value="P:autophagy of mitochondrion"/>
    <property type="evidence" value="ECO:0007669"/>
    <property type="project" value="TreeGrafter"/>
</dbReference>
<name>A0AAD6R4U0_9ROSI</name>
<evidence type="ECO:0000256" key="6">
    <source>
        <dbReference type="ARBA" id="ARBA00022824"/>
    </source>
</evidence>
<evidence type="ECO:0000256" key="1">
    <source>
        <dbReference type="ARBA" id="ARBA00004406"/>
    </source>
</evidence>
<dbReference type="PANTHER" id="PTHR13190">
    <property type="entry name" value="AUTOPHAGY-RELATED 2, ISOFORM A"/>
    <property type="match status" value="1"/>
</dbReference>
<keyword evidence="7" id="KW-0072">Autophagy</keyword>
<dbReference type="GO" id="GO:0061723">
    <property type="term" value="P:glycophagy"/>
    <property type="evidence" value="ECO:0007669"/>
    <property type="project" value="TreeGrafter"/>
</dbReference>
<keyword evidence="6" id="KW-0256">Endoplasmic reticulum</keyword>
<evidence type="ECO:0000313" key="13">
    <source>
        <dbReference type="Proteomes" id="UP001164929"/>
    </source>
</evidence>
<keyword evidence="13" id="KW-1185">Reference proteome</keyword>
<evidence type="ECO:0000313" key="12">
    <source>
        <dbReference type="EMBL" id="KAJ7002353.1"/>
    </source>
</evidence>
<evidence type="ECO:0000256" key="4">
    <source>
        <dbReference type="ARBA" id="ARBA00018070"/>
    </source>
</evidence>
<dbReference type="Proteomes" id="UP001164929">
    <property type="component" value="Chromosome 4"/>
</dbReference>
<protein>
    <recommendedName>
        <fullName evidence="4">Autophagy-related protein 2</fullName>
    </recommendedName>
</protein>
<dbReference type="GO" id="GO:0034045">
    <property type="term" value="C:phagophore assembly site membrane"/>
    <property type="evidence" value="ECO:0007669"/>
    <property type="project" value="UniProtKB-SubCell"/>
</dbReference>
<dbReference type="EMBL" id="JAQIZT010000004">
    <property type="protein sequence ID" value="KAJ7002353.1"/>
    <property type="molecule type" value="Genomic_DNA"/>
</dbReference>
<dbReference type="GO" id="GO:0032266">
    <property type="term" value="F:phosphatidylinositol-3-phosphate binding"/>
    <property type="evidence" value="ECO:0007669"/>
    <property type="project" value="TreeGrafter"/>
</dbReference>
<evidence type="ECO:0000256" key="9">
    <source>
        <dbReference type="ARBA" id="ARBA00023136"/>
    </source>
</evidence>
<dbReference type="GO" id="GO:0043495">
    <property type="term" value="F:protein-membrane adaptor activity"/>
    <property type="evidence" value="ECO:0007669"/>
    <property type="project" value="TreeGrafter"/>
</dbReference>
<dbReference type="PANTHER" id="PTHR13190:SF1">
    <property type="entry name" value="AUTOPHAGY-RELATED 2, ISOFORM A"/>
    <property type="match status" value="1"/>
</dbReference>
<proteinExistence type="inferred from homology"/>
<evidence type="ECO:0000256" key="8">
    <source>
        <dbReference type="ARBA" id="ARBA00023055"/>
    </source>
</evidence>
<evidence type="ECO:0000256" key="11">
    <source>
        <dbReference type="ARBA" id="ARBA00024615"/>
    </source>
</evidence>